<sequence>MPLGTLVRIIVIILVLSLSSCTDKDRFILIQNPLPDTEISILKESIDNDKPFKTILNAGDSIHIYDFEQGDKLYFKPVGQQDYEILPYVADSTEQQKIPLQLSKKTVGELSNRYKILQQYDKMLYGLNVLKADPIYQNGGLTKKIFQPLASTSRNWQLLEKQFLLEDYIKLSTNFNSENGGFHVLANSDKKLQQLIRGHYLINQPFDTIIGTQNNTITIFNNDSIPQPKLYSWFELNKEVLTLALDTSKIQINSEFKKAISDLPIVTVIPDSLDYANLPKELLPYQLFINEWGTHFVERINYGPTNLLLAAINSQETLQIASEETKLKEKLNPAIKKDTTTLHSISDSIVLAAKKIAIDKKLSSQSVDDPNLHPIRQQLTPIYTLLDEAFIPLLEGRNAKQRLLKHLSESIPVNKDYPEELMVYGFKLNCFGLFVNASRDTANPKNTVSEANIVMDIQKPEGLSDSIWQRAIRYYPEKTAVWNLEKSDSPTKLPFKQDWNRNFDTRELSVYINLNEIPLAFREDVNFYFKGEFTEQDGSGGRYDDTIFGETTVPLTEMITRKGGAVSLWCYDAKKERELSDLDINISFDVEVLPLY</sequence>
<comment type="caution">
    <text evidence="2">The sequence shown here is derived from an EMBL/GenBank/DDBJ whole genome shotgun (WGS) entry which is preliminary data.</text>
</comment>
<dbReference type="InterPro" id="IPR020864">
    <property type="entry name" value="MACPF"/>
</dbReference>
<dbReference type="AlphaFoldDB" id="A0A6M0CRU9"/>
<evidence type="ECO:0000313" key="3">
    <source>
        <dbReference type="Proteomes" id="UP000474296"/>
    </source>
</evidence>
<dbReference type="Proteomes" id="UP000474296">
    <property type="component" value="Unassembled WGS sequence"/>
</dbReference>
<name>A0A6M0CRU9_9FLAO</name>
<gene>
    <name evidence="2" type="ORF">GWK10_15320</name>
</gene>
<dbReference type="Pfam" id="PF01823">
    <property type="entry name" value="MACPF"/>
    <property type="match status" value="1"/>
</dbReference>
<protein>
    <recommendedName>
        <fullName evidence="1">MACPF domain-containing protein</fullName>
    </recommendedName>
</protein>
<keyword evidence="3" id="KW-1185">Reference proteome</keyword>
<proteinExistence type="predicted"/>
<accession>A0A6M0CRU9</accession>
<dbReference type="RefSeq" id="WP_164033269.1">
    <property type="nucleotide sequence ID" value="NZ_JAABOQ010000006.1"/>
</dbReference>
<dbReference type="EMBL" id="JAABOQ010000006">
    <property type="protein sequence ID" value="NER18589.1"/>
    <property type="molecule type" value="Genomic_DNA"/>
</dbReference>
<organism evidence="2 3">
    <name type="scientific">Spongiivirga citrea</name>
    <dbReference type="NCBI Taxonomy" id="1481457"/>
    <lineage>
        <taxon>Bacteria</taxon>
        <taxon>Pseudomonadati</taxon>
        <taxon>Bacteroidota</taxon>
        <taxon>Flavobacteriia</taxon>
        <taxon>Flavobacteriales</taxon>
        <taxon>Flavobacteriaceae</taxon>
        <taxon>Spongiivirga</taxon>
    </lineage>
</organism>
<evidence type="ECO:0000259" key="1">
    <source>
        <dbReference type="Pfam" id="PF01823"/>
    </source>
</evidence>
<feature type="domain" description="MACPF" evidence="1">
    <location>
        <begin position="240"/>
        <end position="326"/>
    </location>
</feature>
<reference evidence="2 3" key="1">
    <citation type="submission" date="2020-01" db="EMBL/GenBank/DDBJ databases">
        <title>Spongiivirga citrea KCTC 32990T.</title>
        <authorList>
            <person name="Wang G."/>
        </authorList>
    </citation>
    <scope>NUCLEOTIDE SEQUENCE [LARGE SCALE GENOMIC DNA]</scope>
    <source>
        <strain evidence="2 3">KCTC 32990</strain>
    </source>
</reference>
<evidence type="ECO:0000313" key="2">
    <source>
        <dbReference type="EMBL" id="NER18589.1"/>
    </source>
</evidence>